<organism evidence="9">
    <name type="scientific">Cyrtorhinus lividipennis</name>
    <dbReference type="NCBI Taxonomy" id="1032904"/>
    <lineage>
        <taxon>Eukaryota</taxon>
        <taxon>Metazoa</taxon>
        <taxon>Ecdysozoa</taxon>
        <taxon>Arthropoda</taxon>
        <taxon>Hexapoda</taxon>
        <taxon>Insecta</taxon>
        <taxon>Pterygota</taxon>
        <taxon>Neoptera</taxon>
        <taxon>Paraneoptera</taxon>
        <taxon>Hemiptera</taxon>
        <taxon>Heteroptera</taxon>
        <taxon>Panheteroptera</taxon>
        <taxon>Cimicomorpha</taxon>
        <taxon>Miridae</taxon>
        <taxon>Orthotylini</taxon>
        <taxon>Cyrtorhinus</taxon>
    </lineage>
</organism>
<keyword evidence="3 8" id="KW-0812">Transmembrane</keyword>
<keyword evidence="2" id="KW-1003">Cell membrane</keyword>
<name>A0A346TI27_9HEMI</name>
<keyword evidence="7" id="KW-0325">Glycoprotein</keyword>
<reference evidence="9" key="2">
    <citation type="submission" date="2018-01" db="EMBL/GenBank/DDBJ databases">
        <authorList>
            <person name="Gaut B.S."/>
            <person name="Morton B.R."/>
            <person name="Clegg M.T."/>
            <person name="Duvall M.R."/>
        </authorList>
    </citation>
    <scope>NUCLEOTIDE SEQUENCE</scope>
</reference>
<reference evidence="9" key="1">
    <citation type="journal article" date="2018" name="Sci. Rep.">
        <title>Identification and expression analysis of putative chemoreception genes from Cyrtorhinus lividipennis (Hemiptera: Miridae) antennal transcriptome.</title>
        <authorList>
            <person name="Wang G.Y."/>
            <person name="Zhu J.L."/>
            <person name="Zhou W.W."/>
            <person name="Liu S."/>
            <person name="Khairul Q.M."/>
            <person name="Ansari N.A."/>
            <person name="Zhu Z.R."/>
        </authorList>
    </citation>
    <scope>NUCLEOTIDE SEQUENCE</scope>
</reference>
<dbReference type="InterPro" id="IPR052192">
    <property type="entry name" value="Insect_Ionotropic_Sensory_Rcpt"/>
</dbReference>
<evidence type="ECO:0000256" key="1">
    <source>
        <dbReference type="ARBA" id="ARBA00004651"/>
    </source>
</evidence>
<evidence type="ECO:0000256" key="5">
    <source>
        <dbReference type="ARBA" id="ARBA00023136"/>
    </source>
</evidence>
<dbReference type="EMBL" id="MG770207">
    <property type="protein sequence ID" value="AXU25110.1"/>
    <property type="molecule type" value="mRNA"/>
</dbReference>
<evidence type="ECO:0000256" key="6">
    <source>
        <dbReference type="ARBA" id="ARBA00023170"/>
    </source>
</evidence>
<evidence type="ECO:0000313" key="9">
    <source>
        <dbReference type="EMBL" id="AXU25110.1"/>
    </source>
</evidence>
<accession>A0A346TI27</accession>
<feature type="transmembrane region" description="Helical" evidence="8">
    <location>
        <begin position="267"/>
        <end position="287"/>
    </location>
</feature>
<keyword evidence="5 8" id="KW-0472">Membrane</keyword>
<dbReference type="Gene3D" id="3.40.190.10">
    <property type="entry name" value="Periplasmic binding protein-like II"/>
    <property type="match status" value="1"/>
</dbReference>
<feature type="transmembrane region" description="Helical" evidence="8">
    <location>
        <begin position="507"/>
        <end position="529"/>
    </location>
</feature>
<evidence type="ECO:0000256" key="4">
    <source>
        <dbReference type="ARBA" id="ARBA00022989"/>
    </source>
</evidence>
<dbReference type="AlphaFoldDB" id="A0A346TI27"/>
<proteinExistence type="evidence at transcript level"/>
<evidence type="ECO:0000256" key="7">
    <source>
        <dbReference type="ARBA" id="ARBA00023180"/>
    </source>
</evidence>
<evidence type="ECO:0000256" key="8">
    <source>
        <dbReference type="SAM" id="Phobius"/>
    </source>
</evidence>
<dbReference type="PANTHER" id="PTHR42643:SF32">
    <property type="entry name" value="IONOTROPIC RECEPTOR 31A, ISOFORM C-RELATED"/>
    <property type="match status" value="1"/>
</dbReference>
<dbReference type="SUPFAM" id="SSF53850">
    <property type="entry name" value="Periplasmic binding protein-like II"/>
    <property type="match status" value="1"/>
</dbReference>
<evidence type="ECO:0000256" key="3">
    <source>
        <dbReference type="ARBA" id="ARBA00022692"/>
    </source>
</evidence>
<protein>
    <submittedName>
        <fullName evidence="9">Ionotropic receptor 4</fullName>
    </submittedName>
</protein>
<evidence type="ECO:0000256" key="2">
    <source>
        <dbReference type="ARBA" id="ARBA00022475"/>
    </source>
</evidence>
<sequence length="552" mass="61998">MEYANRQDTLSERRVAVRVMKSWSDEVDRVLYSKLGIFVDLSCLKNAHFLKEADQSRFRLNHTWLVWDPNQQYMAMNTPQSPYSEVVVASKDTLHQITKFVDELPPELHEVGTFSNNITTLTSLTIKPNLNNKVFKVSYYVMQEIYDPANLTNQMLDPDFQPGFDPGNRFGYATMLLLGDMYNFSMEFFQEYDWGEHLPNGTWTGVIGSIQSGRTDMSISPLFPKAERLDISYAPPVIHNYEFVIAFQQHRKLGTYKAQTMELTPTVWALVGLFALAGGVFFTFTFMQGSFIRALPAGMIQVVGSLASQGLCIDPESASSRIAGLSLMLIGLLLSNYYNAATMTALLSEAPPEIKSFDEFLKTDIPINMVDAAYSTSKLGRIHVFPQEAWPKTGLTEGSPPPKIMTLEDGVKSMKKGDAFFAESYLIAKGVNEAFTDDDKCSLTIFPTMATVNRAFRFLKKDGHLLEMFSRGIIRSMEVGIISKVRDDWIAKPPSCFRNVPFYQVQLEAVTVAFVVLLGGMILSLLIYFCELIPCLKTANMKQPSTLTTSVD</sequence>
<dbReference type="PANTHER" id="PTHR42643">
    <property type="entry name" value="IONOTROPIC RECEPTOR 20A-RELATED"/>
    <property type="match status" value="1"/>
</dbReference>
<keyword evidence="4 8" id="KW-1133">Transmembrane helix</keyword>
<dbReference type="GO" id="GO:0005886">
    <property type="term" value="C:plasma membrane"/>
    <property type="evidence" value="ECO:0007669"/>
    <property type="project" value="UniProtKB-SubCell"/>
</dbReference>
<comment type="subcellular location">
    <subcellularLocation>
        <location evidence="1">Cell membrane</location>
        <topology evidence="1">Multi-pass membrane protein</topology>
    </subcellularLocation>
</comment>
<keyword evidence="6 9" id="KW-0675">Receptor</keyword>
<dbReference type="Gene3D" id="1.10.287.70">
    <property type="match status" value="1"/>
</dbReference>